<sequence length="44" mass="4657">MVRAAYALPPDHRRLVSSSGSPPGGPIGSLPVNVPWPRRPSAPR</sequence>
<protein>
    <submittedName>
        <fullName evidence="2">Uncharacterized protein</fullName>
    </submittedName>
</protein>
<name>X7ZW43_MYCXE</name>
<organism evidence="2">
    <name type="scientific">Mycobacterium xenopi 4042</name>
    <dbReference type="NCBI Taxonomy" id="1299334"/>
    <lineage>
        <taxon>Bacteria</taxon>
        <taxon>Bacillati</taxon>
        <taxon>Actinomycetota</taxon>
        <taxon>Actinomycetes</taxon>
        <taxon>Mycobacteriales</taxon>
        <taxon>Mycobacteriaceae</taxon>
        <taxon>Mycobacterium</taxon>
    </lineage>
</organism>
<gene>
    <name evidence="2" type="ORF">I553_5243</name>
</gene>
<reference evidence="2" key="1">
    <citation type="submission" date="2014-01" db="EMBL/GenBank/DDBJ databases">
        <authorList>
            <person name="Brown-Elliot B."/>
            <person name="Wallace R."/>
            <person name="Lenaerts A."/>
            <person name="Ordway D."/>
            <person name="DeGroote M.A."/>
            <person name="Parker T."/>
            <person name="Sizemore C."/>
            <person name="Tallon L.J."/>
            <person name="Sadzewicz L.K."/>
            <person name="Sengamalay N."/>
            <person name="Fraser C.M."/>
            <person name="Hine E."/>
            <person name="Shefchek K.A."/>
            <person name="Das S.P."/>
            <person name="Tettelin H."/>
        </authorList>
    </citation>
    <scope>NUCLEOTIDE SEQUENCE [LARGE SCALE GENOMIC DNA]</scope>
    <source>
        <strain evidence="2">4042</strain>
    </source>
</reference>
<dbReference type="AlphaFoldDB" id="X7ZW43"/>
<evidence type="ECO:0000256" key="1">
    <source>
        <dbReference type="SAM" id="MobiDB-lite"/>
    </source>
</evidence>
<feature type="region of interest" description="Disordered" evidence="1">
    <location>
        <begin position="1"/>
        <end position="44"/>
    </location>
</feature>
<accession>X7ZW43</accession>
<evidence type="ECO:0000313" key="2">
    <source>
        <dbReference type="EMBL" id="EUA23802.1"/>
    </source>
</evidence>
<dbReference type="EMBL" id="JAOB01000069">
    <property type="protein sequence ID" value="EUA23802.1"/>
    <property type="molecule type" value="Genomic_DNA"/>
</dbReference>
<proteinExistence type="predicted"/>
<comment type="caution">
    <text evidence="2">The sequence shown here is derived from an EMBL/GenBank/DDBJ whole genome shotgun (WGS) entry which is preliminary data.</text>
</comment>